<dbReference type="RefSeq" id="XP_008908365.1">
    <property type="nucleotide sequence ID" value="XM_008910117.1"/>
</dbReference>
<accession>W2Q0J6</accession>
<evidence type="ECO:0000313" key="2">
    <source>
        <dbReference type="Proteomes" id="UP000018817"/>
    </source>
</evidence>
<dbReference type="EMBL" id="KI669596">
    <property type="protein sequence ID" value="ETN06396.1"/>
    <property type="molecule type" value="Genomic_DNA"/>
</dbReference>
<proteinExistence type="predicted"/>
<dbReference type="Proteomes" id="UP000018817">
    <property type="component" value="Unassembled WGS sequence"/>
</dbReference>
<protein>
    <submittedName>
        <fullName evidence="1">Uncharacterized protein</fullName>
    </submittedName>
</protein>
<reference evidence="1 2" key="2">
    <citation type="submission" date="2013-11" db="EMBL/GenBank/DDBJ databases">
        <title>The Genome Sequence of Phytophthora parasitica INRA-310.</title>
        <authorList>
            <consortium name="The Broad Institute Genomics Platform"/>
            <person name="Russ C."/>
            <person name="Tyler B."/>
            <person name="Panabieres F."/>
            <person name="Shan W."/>
            <person name="Tripathy S."/>
            <person name="Grunwald N."/>
            <person name="Machado M."/>
            <person name="Johnson C.S."/>
            <person name="Arredondo F."/>
            <person name="Hong C."/>
            <person name="Coffey M."/>
            <person name="Young S.K."/>
            <person name="Zeng Q."/>
            <person name="Gargeya S."/>
            <person name="Fitzgerald M."/>
            <person name="Abouelleil A."/>
            <person name="Alvarado L."/>
            <person name="Chapman S.B."/>
            <person name="Gainer-Dewar J."/>
            <person name="Goldberg J."/>
            <person name="Griggs A."/>
            <person name="Gujja S."/>
            <person name="Hansen M."/>
            <person name="Howarth C."/>
            <person name="Imamovic A."/>
            <person name="Ireland A."/>
            <person name="Larimer J."/>
            <person name="McCowan C."/>
            <person name="Murphy C."/>
            <person name="Pearson M."/>
            <person name="Poon T.W."/>
            <person name="Priest M."/>
            <person name="Roberts A."/>
            <person name="Saif S."/>
            <person name="Shea T."/>
            <person name="Sykes S."/>
            <person name="Wortman J."/>
            <person name="Nusbaum C."/>
            <person name="Birren B."/>
        </authorList>
    </citation>
    <scope>NUCLEOTIDE SEQUENCE [LARGE SCALE GENOMIC DNA]</scope>
    <source>
        <strain evidence="1 2">INRA-310</strain>
    </source>
</reference>
<dbReference type="AlphaFoldDB" id="W2Q0J6"/>
<sequence length="83" mass="9567">MELPDAPPVHGCGLLLSGNMRTSDRTSEEADYYEPFLPETRGRRRCISDYVIIREDYVIIGVDRHGAIIWIHDRPTRTTTVHQ</sequence>
<dbReference type="GeneID" id="20191964"/>
<reference evidence="2" key="1">
    <citation type="submission" date="2011-12" db="EMBL/GenBank/DDBJ databases">
        <authorList>
            <consortium name="The Broad Institute Genome Sequencing Platform"/>
            <person name="Russ C."/>
            <person name="Tyler B."/>
            <person name="Panabieres F."/>
            <person name="Shan W."/>
            <person name="Tripathy S."/>
            <person name="Grunwald N."/>
            <person name="Machado M."/>
            <person name="Young S.K."/>
            <person name="Zeng Q."/>
            <person name="Gargeya S."/>
            <person name="Fitzgerald M."/>
            <person name="Haas B."/>
            <person name="Abouelleil A."/>
            <person name="Alvarado L."/>
            <person name="Arachchi H.M."/>
            <person name="Berlin A."/>
            <person name="Chapman S.B."/>
            <person name="Gearin G."/>
            <person name="Goldberg J."/>
            <person name="Griggs A."/>
            <person name="Gujja S."/>
            <person name="Hansen M."/>
            <person name="Heiman D."/>
            <person name="Howarth C."/>
            <person name="Larimer J."/>
            <person name="Lui A."/>
            <person name="MacDonald P.J.P."/>
            <person name="McCowen C."/>
            <person name="Montmayeur A."/>
            <person name="Murphy C."/>
            <person name="Neiman D."/>
            <person name="Pearson M."/>
            <person name="Priest M."/>
            <person name="Roberts A."/>
            <person name="Saif S."/>
            <person name="Shea T."/>
            <person name="Sisk P."/>
            <person name="Stolte C."/>
            <person name="Sykes S."/>
            <person name="Wortman J."/>
            <person name="Nusbaum C."/>
            <person name="Birren B."/>
        </authorList>
    </citation>
    <scope>NUCLEOTIDE SEQUENCE [LARGE SCALE GENOMIC DNA]</scope>
    <source>
        <strain evidence="2">INRA-310</strain>
    </source>
</reference>
<name>W2Q0J6_PHYN3</name>
<dbReference type="VEuPathDB" id="FungiDB:PPTG_23365"/>
<evidence type="ECO:0000313" key="1">
    <source>
        <dbReference type="EMBL" id="ETN06396.1"/>
    </source>
</evidence>
<gene>
    <name evidence="1" type="ORF">PPTG_23365</name>
</gene>
<organism evidence="1 2">
    <name type="scientific">Phytophthora nicotianae (strain INRA-310)</name>
    <name type="common">Phytophthora parasitica</name>
    <dbReference type="NCBI Taxonomy" id="761204"/>
    <lineage>
        <taxon>Eukaryota</taxon>
        <taxon>Sar</taxon>
        <taxon>Stramenopiles</taxon>
        <taxon>Oomycota</taxon>
        <taxon>Peronosporomycetes</taxon>
        <taxon>Peronosporales</taxon>
        <taxon>Peronosporaceae</taxon>
        <taxon>Phytophthora</taxon>
    </lineage>
</organism>